<reference evidence="1" key="1">
    <citation type="journal article" date="2013" name="Environ. Microbiol.">
        <title>Microbiota from the distal guts of lean and obese adolescents exhibit partial functional redundancy besides clear differences in community structure.</title>
        <authorList>
            <person name="Ferrer M."/>
            <person name="Ruiz A."/>
            <person name="Lanza F."/>
            <person name="Haange S.B."/>
            <person name="Oberbach A."/>
            <person name="Till H."/>
            <person name="Bargiela R."/>
            <person name="Campoy C."/>
            <person name="Segura M.T."/>
            <person name="Richter M."/>
            <person name="von Bergen M."/>
            <person name="Seifert J."/>
            <person name="Suarez A."/>
        </authorList>
    </citation>
    <scope>NUCLEOTIDE SEQUENCE</scope>
</reference>
<evidence type="ECO:0008006" key="2">
    <source>
        <dbReference type="Google" id="ProtNLM"/>
    </source>
</evidence>
<dbReference type="SUPFAM" id="SSF56281">
    <property type="entry name" value="Metallo-hydrolase/oxidoreductase"/>
    <property type="match status" value="1"/>
</dbReference>
<gene>
    <name evidence="1" type="ORF">LEA_15505</name>
</gene>
<name>K1SIC3_9ZZZZ</name>
<comment type="caution">
    <text evidence="1">The sequence shown here is derived from an EMBL/GenBank/DDBJ whole genome shotgun (WGS) entry which is preliminary data.</text>
</comment>
<dbReference type="AlphaFoldDB" id="K1SIC3"/>
<accession>K1SIC3</accession>
<sequence>MLKFCSLFSGSTGNCLFVESENSKILIDAGGSAKKITSAL</sequence>
<organism evidence="1">
    <name type="scientific">human gut metagenome</name>
    <dbReference type="NCBI Taxonomy" id="408170"/>
    <lineage>
        <taxon>unclassified sequences</taxon>
        <taxon>metagenomes</taxon>
        <taxon>organismal metagenomes</taxon>
    </lineage>
</organism>
<protein>
    <recommendedName>
        <fullName evidence="2">MBL fold metallo-hydrolase</fullName>
    </recommendedName>
</protein>
<dbReference type="EMBL" id="AJWY01010580">
    <property type="protein sequence ID" value="EKC55149.1"/>
    <property type="molecule type" value="Genomic_DNA"/>
</dbReference>
<proteinExistence type="predicted"/>
<evidence type="ECO:0000313" key="1">
    <source>
        <dbReference type="EMBL" id="EKC55149.1"/>
    </source>
</evidence>
<dbReference type="InterPro" id="IPR036866">
    <property type="entry name" value="RibonucZ/Hydroxyglut_hydro"/>
</dbReference>
<feature type="non-terminal residue" evidence="1">
    <location>
        <position position="40"/>
    </location>
</feature>